<name>A0A813M3C2_9BILA</name>
<dbReference type="OrthoDB" id="266718at2759"/>
<dbReference type="Gene3D" id="1.10.510.10">
    <property type="entry name" value="Transferase(Phosphotransferase) domain 1"/>
    <property type="match status" value="1"/>
</dbReference>
<feature type="domain" description="Protein kinase" evidence="1">
    <location>
        <begin position="180"/>
        <end position="480"/>
    </location>
</feature>
<dbReference type="PANTHER" id="PTHR23257">
    <property type="entry name" value="SERINE-THREONINE PROTEIN KINASE"/>
    <property type="match status" value="1"/>
</dbReference>
<dbReference type="PROSITE" id="PS50011">
    <property type="entry name" value="PROTEIN_KINASE_DOM"/>
    <property type="match status" value="1"/>
</dbReference>
<dbReference type="SMART" id="SM00220">
    <property type="entry name" value="S_TKc"/>
    <property type="match status" value="1"/>
</dbReference>
<dbReference type="EMBL" id="CAJNOC010000014">
    <property type="protein sequence ID" value="CAF0705920.1"/>
    <property type="molecule type" value="Genomic_DNA"/>
</dbReference>
<dbReference type="SUPFAM" id="SSF56112">
    <property type="entry name" value="Protein kinase-like (PK-like)"/>
    <property type="match status" value="1"/>
</dbReference>
<reference evidence="2" key="1">
    <citation type="submission" date="2021-02" db="EMBL/GenBank/DDBJ databases">
        <authorList>
            <person name="Nowell W R."/>
        </authorList>
    </citation>
    <scope>NUCLEOTIDE SEQUENCE</scope>
    <source>
        <strain evidence="2">Ploen Becks lab</strain>
    </source>
</reference>
<evidence type="ECO:0000313" key="2">
    <source>
        <dbReference type="EMBL" id="CAF0705920.1"/>
    </source>
</evidence>
<evidence type="ECO:0000259" key="1">
    <source>
        <dbReference type="PROSITE" id="PS50011"/>
    </source>
</evidence>
<accession>A0A813M3C2</accession>
<dbReference type="Pfam" id="PF00069">
    <property type="entry name" value="Pkinase"/>
    <property type="match status" value="1"/>
</dbReference>
<dbReference type="AlphaFoldDB" id="A0A813M3C2"/>
<dbReference type="GO" id="GO:0005524">
    <property type="term" value="F:ATP binding"/>
    <property type="evidence" value="ECO:0007669"/>
    <property type="project" value="InterPro"/>
</dbReference>
<dbReference type="InterPro" id="IPR008271">
    <property type="entry name" value="Ser/Thr_kinase_AS"/>
</dbReference>
<dbReference type="InterPro" id="IPR000719">
    <property type="entry name" value="Prot_kinase_dom"/>
</dbReference>
<gene>
    <name evidence="2" type="ORF">OXX778_LOCUS302</name>
</gene>
<dbReference type="Proteomes" id="UP000663879">
    <property type="component" value="Unassembled WGS sequence"/>
</dbReference>
<organism evidence="2 3">
    <name type="scientific">Brachionus calyciflorus</name>
    <dbReference type="NCBI Taxonomy" id="104777"/>
    <lineage>
        <taxon>Eukaryota</taxon>
        <taxon>Metazoa</taxon>
        <taxon>Spiralia</taxon>
        <taxon>Gnathifera</taxon>
        <taxon>Rotifera</taxon>
        <taxon>Eurotatoria</taxon>
        <taxon>Monogononta</taxon>
        <taxon>Pseudotrocha</taxon>
        <taxon>Ploima</taxon>
        <taxon>Brachionidae</taxon>
        <taxon>Brachionus</taxon>
    </lineage>
</organism>
<proteinExistence type="predicted"/>
<comment type="caution">
    <text evidence="2">The sequence shown here is derived from an EMBL/GenBank/DDBJ whole genome shotgun (WGS) entry which is preliminary data.</text>
</comment>
<sequence length="514" mass="60365">MCNYRLIYQEVKGFFAKPKSNPNFQPQSIQIDPEYNKDLTNNQLNYAIISEISHQNESAPVTLQPLKLMPQKLNEEPVLLTQLEQIVDQNTEIKVIENDENILEFPEVKNLAKRSLSVESICLEDLNLTEPPDSEDYNIVSFDYDPDSYTQLYPLNDKRLGKQARQILTPRISSDTIKNIKNFEELGEGSFGVIKFCKLDIYSRRKDSDLKTPYRVDSKLVAAKKLNEQHLKNRYDINLFINEICILKHCRHENILKYIGIVFKSHQKFYLVTEYCDGKNLFKWFRQDWKTTNFFYVNEYTLDIAKGLEYLHNDNILHRDLKSMNILMFRNDNKNKSIRNWVLKIADFGAAYSKEFGYKKILKNDFALKFNFGTLNYMAPEIQNFTDSPLPYTTKVDVYAFGCIMSEFLSGSYPMAGFSTEKLLEKAKEGKLFLNNLLVRSDSAKIYQEWMWKCTSFNVDDRPEIKDVVNTLKQIKHYFNMMEDRTQRCSIDRNKMKNITRNSSKTSLNKMNLN</sequence>
<dbReference type="GO" id="GO:0004672">
    <property type="term" value="F:protein kinase activity"/>
    <property type="evidence" value="ECO:0007669"/>
    <property type="project" value="InterPro"/>
</dbReference>
<keyword evidence="3" id="KW-1185">Reference proteome</keyword>
<dbReference type="PROSITE" id="PS00108">
    <property type="entry name" value="PROTEIN_KINASE_ST"/>
    <property type="match status" value="1"/>
</dbReference>
<dbReference type="InterPro" id="IPR050167">
    <property type="entry name" value="Ser_Thr_protein_kinase"/>
</dbReference>
<dbReference type="InterPro" id="IPR011009">
    <property type="entry name" value="Kinase-like_dom_sf"/>
</dbReference>
<evidence type="ECO:0000313" key="3">
    <source>
        <dbReference type="Proteomes" id="UP000663879"/>
    </source>
</evidence>
<protein>
    <recommendedName>
        <fullName evidence="1">Protein kinase domain-containing protein</fullName>
    </recommendedName>
</protein>